<dbReference type="AlphaFoldDB" id="A0A9D6Z1Z2"/>
<protein>
    <submittedName>
        <fullName evidence="10">Cytochrome c3 family protein</fullName>
    </submittedName>
</protein>
<evidence type="ECO:0000256" key="6">
    <source>
        <dbReference type="PIRSR" id="PIRSR602322-1"/>
    </source>
</evidence>
<feature type="binding site" description="axial binding residue" evidence="6">
    <location>
        <position position="66"/>
    </location>
    <ligand>
        <name>heme c</name>
        <dbReference type="ChEBI" id="CHEBI:61717"/>
        <label>1</label>
    </ligand>
    <ligandPart>
        <name>Fe</name>
        <dbReference type="ChEBI" id="CHEBI:18248"/>
    </ligandPart>
</feature>
<feature type="binding site" description="axial binding residue" evidence="6">
    <location>
        <position position="113"/>
    </location>
    <ligand>
        <name>heme c</name>
        <dbReference type="ChEBI" id="CHEBI:61717"/>
        <label>1</label>
    </ligand>
    <ligandPart>
        <name>Fe</name>
        <dbReference type="ChEBI" id="CHEBI:18248"/>
    </ligandPart>
</feature>
<dbReference type="SUPFAM" id="SSF48695">
    <property type="entry name" value="Multiheme cytochromes"/>
    <property type="match status" value="1"/>
</dbReference>
<feature type="binding site" description="axial binding residue" evidence="6">
    <location>
        <position position="132"/>
    </location>
    <ligand>
        <name>heme c</name>
        <dbReference type="ChEBI" id="CHEBI:61717"/>
        <label>1</label>
    </ligand>
    <ligandPart>
        <name>Fe</name>
        <dbReference type="ChEBI" id="CHEBI:18248"/>
    </ligandPart>
</feature>
<feature type="binding site" description="axial binding residue" evidence="6">
    <location>
        <position position="131"/>
    </location>
    <ligand>
        <name>heme c</name>
        <dbReference type="ChEBI" id="CHEBI:61717"/>
        <label>1</label>
    </ligand>
    <ligandPart>
        <name>Fe</name>
        <dbReference type="ChEBI" id="CHEBI:18248"/>
    </ligandPart>
</feature>
<comment type="caution">
    <text evidence="10">The sequence shown here is derived from an EMBL/GenBank/DDBJ whole genome shotgun (WGS) entry which is preliminary data.</text>
</comment>
<dbReference type="CDD" id="cd08168">
    <property type="entry name" value="Cytochrom_C3"/>
    <property type="match status" value="1"/>
</dbReference>
<reference evidence="10" key="1">
    <citation type="submission" date="2020-07" db="EMBL/GenBank/DDBJ databases">
        <title>Huge and variable diversity of episymbiotic CPR bacteria and DPANN archaea in groundwater ecosystems.</title>
        <authorList>
            <person name="He C.Y."/>
            <person name="Keren R."/>
            <person name="Whittaker M."/>
            <person name="Farag I.F."/>
            <person name="Doudna J."/>
            <person name="Cate J.H.D."/>
            <person name="Banfield J.F."/>
        </authorList>
    </citation>
    <scope>NUCLEOTIDE SEQUENCE</scope>
    <source>
        <strain evidence="10">NC_groundwater_1664_Pr3_B-0.1um_52_9</strain>
    </source>
</reference>
<dbReference type="InterPro" id="IPR002322">
    <property type="entry name" value="Cyt_c_III"/>
</dbReference>
<evidence type="ECO:0000256" key="2">
    <source>
        <dbReference type="ARBA" id="ARBA00022617"/>
    </source>
</evidence>
<evidence type="ECO:0000256" key="3">
    <source>
        <dbReference type="ARBA" id="ARBA00022723"/>
    </source>
</evidence>
<feature type="binding site" description="axial binding residue" evidence="6">
    <location>
        <position position="55"/>
    </location>
    <ligand>
        <name>heme c</name>
        <dbReference type="ChEBI" id="CHEBI:61717"/>
        <label>1</label>
    </ligand>
    <ligandPart>
        <name>Fe</name>
        <dbReference type="ChEBI" id="CHEBI:18248"/>
    </ligandPart>
</feature>
<dbReference type="Proteomes" id="UP000807825">
    <property type="component" value="Unassembled WGS sequence"/>
</dbReference>
<proteinExistence type="predicted"/>
<feature type="signal peptide" evidence="8">
    <location>
        <begin position="1"/>
        <end position="26"/>
    </location>
</feature>
<dbReference type="InterPro" id="IPR036280">
    <property type="entry name" value="Multihaem_cyt_sf"/>
</dbReference>
<dbReference type="EMBL" id="JACRDE010000499">
    <property type="protein sequence ID" value="MBI5251608.1"/>
    <property type="molecule type" value="Genomic_DNA"/>
</dbReference>
<keyword evidence="2 6" id="KW-0349">Heme</keyword>
<feature type="binding site" description="axial binding residue" evidence="6">
    <location>
        <position position="128"/>
    </location>
    <ligand>
        <name>heme c</name>
        <dbReference type="ChEBI" id="CHEBI:61717"/>
        <label>1</label>
    </ligand>
    <ligandPart>
        <name>Fe</name>
        <dbReference type="ChEBI" id="CHEBI:18248"/>
    </ligandPart>
</feature>
<feature type="chain" id="PRO_5038715914" evidence="8">
    <location>
        <begin position="27"/>
        <end position="143"/>
    </location>
</feature>
<dbReference type="GO" id="GO:0046872">
    <property type="term" value="F:metal ion binding"/>
    <property type="evidence" value="ECO:0007669"/>
    <property type="project" value="UniProtKB-KW"/>
</dbReference>
<feature type="binding site" description="axial binding residue" evidence="6">
    <location>
        <position position="58"/>
    </location>
    <ligand>
        <name>heme c</name>
        <dbReference type="ChEBI" id="CHEBI:61717"/>
        <label>1</label>
    </ligand>
    <ligandPart>
        <name>Fe</name>
        <dbReference type="ChEBI" id="CHEBI:18248"/>
    </ligandPart>
</feature>
<evidence type="ECO:0000256" key="5">
    <source>
        <dbReference type="ARBA" id="ARBA00023004"/>
    </source>
</evidence>
<comment type="cofactor">
    <cofactor evidence="6">
        <name>heme c</name>
        <dbReference type="ChEBI" id="CHEBI:61717"/>
    </cofactor>
    <text evidence="6">Binds 4 heme c groups covalently per monomer.</text>
</comment>
<feature type="binding site" description="axial binding residue" evidence="6">
    <location>
        <position position="109"/>
    </location>
    <ligand>
        <name>heme c</name>
        <dbReference type="ChEBI" id="CHEBI:61717"/>
        <label>1</label>
    </ligand>
    <ligandPart>
        <name>Fe</name>
        <dbReference type="ChEBI" id="CHEBI:18248"/>
    </ligandPart>
</feature>
<keyword evidence="3 6" id="KW-0479">Metal-binding</keyword>
<keyword evidence="4" id="KW-0249">Electron transport</keyword>
<keyword evidence="1" id="KW-0813">Transport</keyword>
<gene>
    <name evidence="10" type="ORF">HY912_19120</name>
</gene>
<evidence type="ECO:0000256" key="8">
    <source>
        <dbReference type="SAM" id="SignalP"/>
    </source>
</evidence>
<sequence length="143" mass="16015">MNRRGKVVIASVLAIAALAAFTLAHAATKMPEQDLVINTTDVFKEKKKAPVNFSHPKHKALKCIDCHHEYKDGKNVWQEGQEVKKCGACHKFEAQDKIVKLEKAYHDQCINCHKKFKAEKKTTGPTACAKCHPPKPGEKPEKE</sequence>
<dbReference type="GO" id="GO:0020037">
    <property type="term" value="F:heme binding"/>
    <property type="evidence" value="ECO:0007669"/>
    <property type="project" value="InterPro"/>
</dbReference>
<dbReference type="Gene3D" id="3.90.10.10">
    <property type="entry name" value="Cytochrome C3"/>
    <property type="match status" value="1"/>
</dbReference>
<evidence type="ECO:0000259" key="9">
    <source>
        <dbReference type="Pfam" id="PF02085"/>
    </source>
</evidence>
<organism evidence="10 11">
    <name type="scientific">Desulfomonile tiedjei</name>
    <dbReference type="NCBI Taxonomy" id="2358"/>
    <lineage>
        <taxon>Bacteria</taxon>
        <taxon>Pseudomonadati</taxon>
        <taxon>Thermodesulfobacteriota</taxon>
        <taxon>Desulfomonilia</taxon>
        <taxon>Desulfomonilales</taxon>
        <taxon>Desulfomonilaceae</taxon>
        <taxon>Desulfomonile</taxon>
    </lineage>
</organism>
<accession>A0A9D6Z1Z2</accession>
<name>A0A9D6Z1Z2_9BACT</name>
<dbReference type="GO" id="GO:0009055">
    <property type="term" value="F:electron transfer activity"/>
    <property type="evidence" value="ECO:0007669"/>
    <property type="project" value="InterPro"/>
</dbReference>
<feature type="binding site" description="axial binding residue" evidence="6">
    <location>
        <position position="63"/>
    </location>
    <ligand>
        <name>heme c</name>
        <dbReference type="ChEBI" id="CHEBI:61717"/>
        <label>1</label>
    </ligand>
    <ligandPart>
        <name>Fe</name>
        <dbReference type="ChEBI" id="CHEBI:18248"/>
    </ligandPart>
</feature>
<evidence type="ECO:0000256" key="1">
    <source>
        <dbReference type="ARBA" id="ARBA00022448"/>
    </source>
</evidence>
<feature type="binding site" description="covalent" evidence="6">
    <location>
        <position position="67"/>
    </location>
    <ligand>
        <name>heme c</name>
        <dbReference type="ChEBI" id="CHEBI:61717"/>
        <label>1</label>
    </ligand>
</feature>
<feature type="binding site" description="axial binding residue" evidence="6">
    <location>
        <position position="68"/>
    </location>
    <ligand>
        <name>heme c</name>
        <dbReference type="ChEBI" id="CHEBI:61717"/>
        <label>1</label>
    </ligand>
    <ligandPart>
        <name>Fe</name>
        <dbReference type="ChEBI" id="CHEBI:18248"/>
    </ligandPart>
</feature>
<dbReference type="InterPro" id="IPR020942">
    <property type="entry name" value="Cyt_c_III_dom"/>
</dbReference>
<keyword evidence="5 6" id="KW-0408">Iron</keyword>
<feature type="region of interest" description="Disordered" evidence="7">
    <location>
        <begin position="121"/>
        <end position="143"/>
    </location>
</feature>
<dbReference type="PRINTS" id="PR00609">
    <property type="entry name" value="CYTOCHROMEC3"/>
</dbReference>
<evidence type="ECO:0000256" key="7">
    <source>
        <dbReference type="SAM" id="MobiDB-lite"/>
    </source>
</evidence>
<evidence type="ECO:0000313" key="10">
    <source>
        <dbReference type="EMBL" id="MBI5251608.1"/>
    </source>
</evidence>
<evidence type="ECO:0000256" key="4">
    <source>
        <dbReference type="ARBA" id="ARBA00022982"/>
    </source>
</evidence>
<keyword evidence="8" id="KW-0732">Signal</keyword>
<feature type="domain" description="Class III cytochrome C" evidence="9">
    <location>
        <begin position="39"/>
        <end position="132"/>
    </location>
</feature>
<dbReference type="Pfam" id="PF02085">
    <property type="entry name" value="Cytochrom_CIII"/>
    <property type="match status" value="1"/>
</dbReference>
<evidence type="ECO:0000313" key="11">
    <source>
        <dbReference type="Proteomes" id="UP000807825"/>
    </source>
</evidence>
<feature type="binding site" description="axial binding residue" evidence="6">
    <location>
        <position position="112"/>
    </location>
    <ligand>
        <name>heme c</name>
        <dbReference type="ChEBI" id="CHEBI:61717"/>
        <label>1</label>
    </ligand>
    <ligandPart>
        <name>Fe</name>
        <dbReference type="ChEBI" id="CHEBI:18248"/>
    </ligandPart>
</feature>